<accession>A0ACC3TR10</accession>
<proteinExistence type="predicted"/>
<reference evidence="2" key="1">
    <citation type="journal article" date="2024" name="Front. Bioeng. Biotechnol.">
        <title>Genome-scale model development and genomic sequencing of the oleaginous clade Lipomyces.</title>
        <authorList>
            <person name="Czajka J.J."/>
            <person name="Han Y."/>
            <person name="Kim J."/>
            <person name="Mondo S.J."/>
            <person name="Hofstad B.A."/>
            <person name="Robles A."/>
            <person name="Haridas S."/>
            <person name="Riley R."/>
            <person name="LaButti K."/>
            <person name="Pangilinan J."/>
            <person name="Andreopoulos W."/>
            <person name="Lipzen A."/>
            <person name="Yan J."/>
            <person name="Wang M."/>
            <person name="Ng V."/>
            <person name="Grigoriev I.V."/>
            <person name="Spatafora J.W."/>
            <person name="Magnuson J.K."/>
            <person name="Baker S.E."/>
            <person name="Pomraning K.R."/>
        </authorList>
    </citation>
    <scope>NUCLEOTIDE SEQUENCE [LARGE SCALE GENOMIC DNA]</scope>
    <source>
        <strain evidence="2">CBS 10300</strain>
    </source>
</reference>
<protein>
    <submittedName>
        <fullName evidence="1">Uncharacterized protein</fullName>
    </submittedName>
</protein>
<keyword evidence="2" id="KW-1185">Reference proteome</keyword>
<dbReference type="Proteomes" id="UP001489719">
    <property type="component" value="Unassembled WGS sequence"/>
</dbReference>
<sequence>MTGSWLHKSLGDSGVIVRYYLWHLVTLVLIPLVRSIFSQCLENEHILYHV</sequence>
<organism evidence="1 2">
    <name type="scientific">Lipomyces orientalis</name>
    <dbReference type="NCBI Taxonomy" id="1233043"/>
    <lineage>
        <taxon>Eukaryota</taxon>
        <taxon>Fungi</taxon>
        <taxon>Dikarya</taxon>
        <taxon>Ascomycota</taxon>
        <taxon>Saccharomycotina</taxon>
        <taxon>Lipomycetes</taxon>
        <taxon>Lipomycetales</taxon>
        <taxon>Lipomycetaceae</taxon>
        <taxon>Lipomyces</taxon>
    </lineage>
</organism>
<name>A0ACC3TR10_9ASCO</name>
<evidence type="ECO:0000313" key="1">
    <source>
        <dbReference type="EMBL" id="KAK9323598.1"/>
    </source>
</evidence>
<evidence type="ECO:0000313" key="2">
    <source>
        <dbReference type="Proteomes" id="UP001489719"/>
    </source>
</evidence>
<dbReference type="EMBL" id="MU970059">
    <property type="protein sequence ID" value="KAK9323598.1"/>
    <property type="molecule type" value="Genomic_DNA"/>
</dbReference>
<gene>
    <name evidence="1" type="ORF">V1517DRAFT_273415</name>
</gene>
<comment type="caution">
    <text evidence="1">The sequence shown here is derived from an EMBL/GenBank/DDBJ whole genome shotgun (WGS) entry which is preliminary data.</text>
</comment>
<feature type="non-terminal residue" evidence="1">
    <location>
        <position position="50"/>
    </location>
</feature>